<feature type="transmembrane region" description="Helical" evidence="2">
    <location>
        <begin position="12"/>
        <end position="30"/>
    </location>
</feature>
<keyword evidence="2" id="KW-0812">Transmembrane</keyword>
<dbReference type="AlphaFoldDB" id="A0A1F8EYY6"/>
<comment type="caution">
    <text evidence="3">The sequence shown here is derived from an EMBL/GenBank/DDBJ whole genome shotgun (WGS) entry which is preliminary data.</text>
</comment>
<sequence>MNLIKFLKTYQADVVLALAIILISVTAFNLGKISAIKQQKTPITITQPQTASTDNLSEGHSETQTQNSQVIASKNSTSKVYHFLWCASGSKISEKNKITFATEAAAISAGYTLAGNCQK</sequence>
<evidence type="ECO:0000313" key="4">
    <source>
        <dbReference type="Proteomes" id="UP000177507"/>
    </source>
</evidence>
<keyword evidence="2" id="KW-0472">Membrane</keyword>
<organism evidence="3 4">
    <name type="scientific">Candidatus Yanofskybacteria bacterium RIFCSPHIGHO2_01_FULL_44_17</name>
    <dbReference type="NCBI Taxonomy" id="1802668"/>
    <lineage>
        <taxon>Bacteria</taxon>
        <taxon>Candidatus Yanofskyibacteriota</taxon>
    </lineage>
</organism>
<dbReference type="Proteomes" id="UP000177507">
    <property type="component" value="Unassembled WGS sequence"/>
</dbReference>
<dbReference type="Gene3D" id="3.40.10.10">
    <property type="entry name" value="DNA Methylphosphotriester Repair Domain"/>
    <property type="match status" value="1"/>
</dbReference>
<dbReference type="SUPFAM" id="SSF57884">
    <property type="entry name" value="Ada DNA repair protein, N-terminal domain (N-Ada 10)"/>
    <property type="match status" value="1"/>
</dbReference>
<evidence type="ECO:0000256" key="1">
    <source>
        <dbReference type="SAM" id="MobiDB-lite"/>
    </source>
</evidence>
<evidence type="ECO:0000313" key="3">
    <source>
        <dbReference type="EMBL" id="OGN05560.1"/>
    </source>
</evidence>
<accession>A0A1F8EYY6</accession>
<proteinExistence type="predicted"/>
<keyword evidence="2" id="KW-1133">Transmembrane helix</keyword>
<evidence type="ECO:0000256" key="2">
    <source>
        <dbReference type="SAM" id="Phobius"/>
    </source>
</evidence>
<dbReference type="STRING" id="1802668.A2831_03375"/>
<evidence type="ECO:0008006" key="5">
    <source>
        <dbReference type="Google" id="ProtNLM"/>
    </source>
</evidence>
<reference evidence="3 4" key="1">
    <citation type="journal article" date="2016" name="Nat. Commun.">
        <title>Thousands of microbial genomes shed light on interconnected biogeochemical processes in an aquifer system.</title>
        <authorList>
            <person name="Anantharaman K."/>
            <person name="Brown C.T."/>
            <person name="Hug L.A."/>
            <person name="Sharon I."/>
            <person name="Castelle C.J."/>
            <person name="Probst A.J."/>
            <person name="Thomas B.C."/>
            <person name="Singh A."/>
            <person name="Wilkins M.J."/>
            <person name="Karaoz U."/>
            <person name="Brodie E.L."/>
            <person name="Williams K.H."/>
            <person name="Hubbard S.S."/>
            <person name="Banfield J.F."/>
        </authorList>
    </citation>
    <scope>NUCLEOTIDE SEQUENCE [LARGE SCALE GENOMIC DNA]</scope>
</reference>
<feature type="region of interest" description="Disordered" evidence="1">
    <location>
        <begin position="47"/>
        <end position="70"/>
    </location>
</feature>
<protein>
    <recommendedName>
        <fullName evidence="5">Ada DNA repair metal-binding domain-containing protein</fullName>
    </recommendedName>
</protein>
<name>A0A1F8EYY6_9BACT</name>
<dbReference type="EMBL" id="MGJI01000007">
    <property type="protein sequence ID" value="OGN05560.1"/>
    <property type="molecule type" value="Genomic_DNA"/>
</dbReference>
<gene>
    <name evidence="3" type="ORF">A2831_03375</name>
</gene>
<feature type="compositionally biased region" description="Polar residues" evidence="1">
    <location>
        <begin position="51"/>
        <end position="70"/>
    </location>
</feature>
<dbReference type="InterPro" id="IPR035451">
    <property type="entry name" value="Ada-like_dom_sf"/>
</dbReference>